<feature type="transmembrane region" description="Helical" evidence="2">
    <location>
        <begin position="739"/>
        <end position="762"/>
    </location>
</feature>
<keyword evidence="4" id="KW-1185">Reference proteome</keyword>
<feature type="compositionally biased region" description="Low complexity" evidence="1">
    <location>
        <begin position="240"/>
        <end position="251"/>
    </location>
</feature>
<keyword evidence="2" id="KW-1133">Transmembrane helix</keyword>
<evidence type="ECO:0008006" key="5">
    <source>
        <dbReference type="Google" id="ProtNLM"/>
    </source>
</evidence>
<protein>
    <recommendedName>
        <fullName evidence="5">Pentapeptide repeat-containing protein</fullName>
    </recommendedName>
</protein>
<evidence type="ECO:0000256" key="2">
    <source>
        <dbReference type="SAM" id="Phobius"/>
    </source>
</evidence>
<reference evidence="3 4" key="1">
    <citation type="submission" date="2019-08" db="EMBL/GenBank/DDBJ databases">
        <title>Complete genome sequence of Candidatus Uab amorphum.</title>
        <authorList>
            <person name="Shiratori T."/>
            <person name="Suzuki S."/>
            <person name="Kakizawa Y."/>
            <person name="Ishida K."/>
        </authorList>
    </citation>
    <scope>NUCLEOTIDE SEQUENCE [LARGE SCALE GENOMIC DNA]</scope>
    <source>
        <strain evidence="3 4">SRT547</strain>
    </source>
</reference>
<dbReference type="InterPro" id="IPR001646">
    <property type="entry name" value="5peptide_repeat"/>
</dbReference>
<proteinExistence type="predicted"/>
<dbReference type="Pfam" id="PF13576">
    <property type="entry name" value="Pentapeptide_3"/>
    <property type="match status" value="2"/>
</dbReference>
<dbReference type="KEGG" id="uam:UABAM_02460"/>
<dbReference type="AlphaFoldDB" id="A0A5S9ILU5"/>
<dbReference type="Proteomes" id="UP000326354">
    <property type="component" value="Chromosome"/>
</dbReference>
<keyword evidence="2" id="KW-0812">Transmembrane</keyword>
<dbReference type="EMBL" id="AP019860">
    <property type="protein sequence ID" value="BBM84104.1"/>
    <property type="molecule type" value="Genomic_DNA"/>
</dbReference>
<evidence type="ECO:0000313" key="4">
    <source>
        <dbReference type="Proteomes" id="UP000326354"/>
    </source>
</evidence>
<accession>A0A5S9ILU5</accession>
<gene>
    <name evidence="3" type="ORF">UABAM_02460</name>
</gene>
<sequence length="768" mass="87048">MSTLSERDSLFLEIAVGEKLISAQQAKLCKEFSGAVSENLVKNGLLSTEQVASLQQKVEDKLSSGNKVAVAQVEIYKEDTLDEKVVALAKERQLISEEDEKNCRKQLKKLYDLGYNPQLSSILYSAKCISQEDLMALYKEVEPNAKVSIVAKSMPFSELSLPTVPTIGTLKRKTRHEEVQQQESIPSETIHMLDKMEEVVSQISAPEIDIASEIAPLKQEEEVQEEVQEEVEEQPTNESVAPTPVATPMPTATTVTIPNFDKVLEYLENIDYKVTKLQQDQKTALTEALSHEEMEERFDSEDIPDELQRIIKRLRHVSEEEVQVAIRDGVGLENCYIPKMSSSTPIVVKKVNFTNCVIDQVDFAGVQFKNHVDLGNSRFLTKAIFKECHFVKDATFKSCEFLNGADFAKAKFDGKTTYNSSAFRRYVSFNRCGFGKKTVFTRCYFAKGVKFGEVEFTGPASFNDIFIDHRFYMEKCQFKDSSTFSGARFADIADFGRSKFEKETKFIGATFMKWGSFKNCKFSGSANFNTMNVVGDLAFDNSTFESVVNLRAISASRNISLQNIKVGNEAAFKFLDAHIGRLFVSLSSLKGHIDSHIQEDYHVARKEYGLLKNNFREINEYDKEDWAYLMEKRMERMEMKVKGPLSALKRFLNWLALDIACGYGTKPANIFVTSLAMLVFFAVFYFSSGTTEFVPSGELALDHSVKIEQSMSFIDAVQVSFRTFTNASIEGWVPYTDSWLNYVMMFESFFGFFVMTVLVVTFSRKVIR</sequence>
<dbReference type="Gene3D" id="2.160.20.80">
    <property type="entry name" value="E3 ubiquitin-protein ligase SopA"/>
    <property type="match status" value="1"/>
</dbReference>
<dbReference type="RefSeq" id="WP_151968279.1">
    <property type="nucleotide sequence ID" value="NZ_AP019860.1"/>
</dbReference>
<organism evidence="3 4">
    <name type="scientific">Uabimicrobium amorphum</name>
    <dbReference type="NCBI Taxonomy" id="2596890"/>
    <lineage>
        <taxon>Bacteria</taxon>
        <taxon>Pseudomonadati</taxon>
        <taxon>Planctomycetota</taxon>
        <taxon>Candidatus Uabimicrobiia</taxon>
        <taxon>Candidatus Uabimicrobiales</taxon>
        <taxon>Candidatus Uabimicrobiaceae</taxon>
        <taxon>Candidatus Uabimicrobium</taxon>
    </lineage>
</organism>
<dbReference type="OrthoDB" id="9810759at2"/>
<evidence type="ECO:0000313" key="3">
    <source>
        <dbReference type="EMBL" id="BBM84104.1"/>
    </source>
</evidence>
<keyword evidence="2" id="KW-0472">Membrane</keyword>
<evidence type="ECO:0000256" key="1">
    <source>
        <dbReference type="SAM" id="MobiDB-lite"/>
    </source>
</evidence>
<feature type="region of interest" description="Disordered" evidence="1">
    <location>
        <begin position="231"/>
        <end position="251"/>
    </location>
</feature>
<name>A0A5S9ILU5_UABAM</name>